<gene>
    <name evidence="2" type="ORF">ACFOGH_17405</name>
</gene>
<dbReference type="EMBL" id="JBHRTO010000002">
    <property type="protein sequence ID" value="MFC3182779.1"/>
    <property type="molecule type" value="Genomic_DNA"/>
</dbReference>
<protein>
    <submittedName>
        <fullName evidence="2">DUF6473 family protein</fullName>
    </submittedName>
</protein>
<reference evidence="3" key="1">
    <citation type="journal article" date="2019" name="Int. J. Syst. Evol. Microbiol.">
        <title>The Global Catalogue of Microorganisms (GCM) 10K type strain sequencing project: providing services to taxonomists for standard genome sequencing and annotation.</title>
        <authorList>
            <consortium name="The Broad Institute Genomics Platform"/>
            <consortium name="The Broad Institute Genome Sequencing Center for Infectious Disease"/>
            <person name="Wu L."/>
            <person name="Ma J."/>
        </authorList>
    </citation>
    <scope>NUCLEOTIDE SEQUENCE [LARGE SCALE GENOMIC DNA]</scope>
    <source>
        <strain evidence="3">KCTC 52039</strain>
    </source>
</reference>
<sequence length="275" mass="30262">MAYVFPGEGSLDYFPCRYGDSRILFRGPRRDIERAYVAVLGGTETYGKFVPAPFPDLIERELGLPVANLGCMNAGPDVFLNEVAVTKVAAQATVTVVQILGAQNLSNRYYAVHPRRNDRFLGATPLLRAIYPRVDFTEFNFTRHMLMSLQAASADKFEVVAEELRAAWVTRMKLLLSRLGPRVILLWVSDQPPPPPTRRVNLERQPLLIDSEMIAAIRAPAAEYVEAVISHAALSQGVEGMAFAPMQAPAAAGLPGPVAHQEVADLLMPAIHRLM</sequence>
<evidence type="ECO:0000259" key="1">
    <source>
        <dbReference type="Pfam" id="PF20078"/>
    </source>
</evidence>
<comment type="caution">
    <text evidence="2">The sequence shown here is derived from an EMBL/GenBank/DDBJ whole genome shotgun (WGS) entry which is preliminary data.</text>
</comment>
<dbReference type="Pfam" id="PF20078">
    <property type="entry name" value="DUF6473"/>
    <property type="match status" value="1"/>
</dbReference>
<dbReference type="RefSeq" id="WP_380074435.1">
    <property type="nucleotide sequence ID" value="NZ_JBHRTO010000002.1"/>
</dbReference>
<feature type="domain" description="DUF6473" evidence="1">
    <location>
        <begin position="1"/>
        <end position="275"/>
    </location>
</feature>
<evidence type="ECO:0000313" key="2">
    <source>
        <dbReference type="EMBL" id="MFC3182779.1"/>
    </source>
</evidence>
<keyword evidence="3" id="KW-1185">Reference proteome</keyword>
<dbReference type="Proteomes" id="UP001595547">
    <property type="component" value="Unassembled WGS sequence"/>
</dbReference>
<accession>A0ABV7J1W9</accession>
<name>A0ABV7J1W9_9RHOB</name>
<dbReference type="InterPro" id="IPR045524">
    <property type="entry name" value="DUF6473"/>
</dbReference>
<proteinExistence type="predicted"/>
<organism evidence="2 3">
    <name type="scientific">Cypionkella sinensis</name>
    <dbReference type="NCBI Taxonomy" id="1756043"/>
    <lineage>
        <taxon>Bacteria</taxon>
        <taxon>Pseudomonadati</taxon>
        <taxon>Pseudomonadota</taxon>
        <taxon>Alphaproteobacteria</taxon>
        <taxon>Rhodobacterales</taxon>
        <taxon>Paracoccaceae</taxon>
        <taxon>Cypionkella</taxon>
    </lineage>
</organism>
<evidence type="ECO:0000313" key="3">
    <source>
        <dbReference type="Proteomes" id="UP001595547"/>
    </source>
</evidence>